<evidence type="ECO:0000256" key="4">
    <source>
        <dbReference type="ARBA" id="ARBA00022771"/>
    </source>
</evidence>
<dbReference type="InParanoid" id="S8F2H9"/>
<feature type="region of interest" description="Disordered" evidence="10">
    <location>
        <begin position="258"/>
        <end position="287"/>
    </location>
</feature>
<evidence type="ECO:0000256" key="9">
    <source>
        <dbReference type="PROSITE-ProRule" id="PRU00042"/>
    </source>
</evidence>
<protein>
    <recommendedName>
        <fullName evidence="11">C2H2-type domain-containing protein</fullName>
    </recommendedName>
</protein>
<comment type="subcellular location">
    <subcellularLocation>
        <location evidence="1">Nucleus</location>
    </subcellularLocation>
</comment>
<reference evidence="12 13" key="1">
    <citation type="journal article" date="2012" name="Science">
        <title>The Paleozoic origin of enzymatic lignin decomposition reconstructed from 31 fungal genomes.</title>
        <authorList>
            <person name="Floudas D."/>
            <person name="Binder M."/>
            <person name="Riley R."/>
            <person name="Barry K."/>
            <person name="Blanchette R.A."/>
            <person name="Henrissat B."/>
            <person name="Martinez A.T."/>
            <person name="Otillar R."/>
            <person name="Spatafora J.W."/>
            <person name="Yadav J.S."/>
            <person name="Aerts A."/>
            <person name="Benoit I."/>
            <person name="Boyd A."/>
            <person name="Carlson A."/>
            <person name="Copeland A."/>
            <person name="Coutinho P.M."/>
            <person name="de Vries R.P."/>
            <person name="Ferreira P."/>
            <person name="Findley K."/>
            <person name="Foster B."/>
            <person name="Gaskell J."/>
            <person name="Glotzer D."/>
            <person name="Gorecki P."/>
            <person name="Heitman J."/>
            <person name="Hesse C."/>
            <person name="Hori C."/>
            <person name="Igarashi K."/>
            <person name="Jurgens J.A."/>
            <person name="Kallen N."/>
            <person name="Kersten P."/>
            <person name="Kohler A."/>
            <person name="Kuees U."/>
            <person name="Kumar T.K.A."/>
            <person name="Kuo A."/>
            <person name="LaButti K."/>
            <person name="Larrondo L.F."/>
            <person name="Lindquist E."/>
            <person name="Ling A."/>
            <person name="Lombard V."/>
            <person name="Lucas S."/>
            <person name="Lundell T."/>
            <person name="Martin R."/>
            <person name="McLaughlin D.J."/>
            <person name="Morgenstern I."/>
            <person name="Morin E."/>
            <person name="Murat C."/>
            <person name="Nagy L.G."/>
            <person name="Nolan M."/>
            <person name="Ohm R.A."/>
            <person name="Patyshakuliyeva A."/>
            <person name="Rokas A."/>
            <person name="Ruiz-Duenas F.J."/>
            <person name="Sabat G."/>
            <person name="Salamov A."/>
            <person name="Samejima M."/>
            <person name="Schmutz J."/>
            <person name="Slot J.C."/>
            <person name="St John F."/>
            <person name="Stenlid J."/>
            <person name="Sun H."/>
            <person name="Sun S."/>
            <person name="Syed K."/>
            <person name="Tsang A."/>
            <person name="Wiebenga A."/>
            <person name="Young D."/>
            <person name="Pisabarro A."/>
            <person name="Eastwood D.C."/>
            <person name="Martin F."/>
            <person name="Cullen D."/>
            <person name="Grigoriev I.V."/>
            <person name="Hibbett D.S."/>
        </authorList>
    </citation>
    <scope>NUCLEOTIDE SEQUENCE</scope>
    <source>
        <strain evidence="13">FP-58527</strain>
    </source>
</reference>
<dbReference type="STRING" id="743788.S8F2H9"/>
<feature type="compositionally biased region" description="Low complexity" evidence="10">
    <location>
        <begin position="270"/>
        <end position="286"/>
    </location>
</feature>
<feature type="compositionally biased region" description="Basic and acidic residues" evidence="10">
    <location>
        <begin position="159"/>
        <end position="169"/>
    </location>
</feature>
<dbReference type="InterPro" id="IPR013087">
    <property type="entry name" value="Znf_C2H2_type"/>
</dbReference>
<dbReference type="Pfam" id="PF00096">
    <property type="entry name" value="zf-C2H2"/>
    <property type="match status" value="2"/>
</dbReference>
<dbReference type="OrthoDB" id="654211at2759"/>
<feature type="compositionally biased region" description="Acidic residues" evidence="10">
    <location>
        <begin position="208"/>
        <end position="218"/>
    </location>
</feature>
<evidence type="ECO:0000313" key="13">
    <source>
        <dbReference type="Proteomes" id="UP000015241"/>
    </source>
</evidence>
<sequence>MPRALIPKPDQPRGAHECAVCEKAFKNRSELARHQNIHREDKPFVCTECGKKFAQNGQLTNHRNTHFGFRPSKCAFCPRDFAEGGSTGRHEREQHSNFAGFQCPVSGCEFMHKRKGDYNVHLAGHGVSPSSVNPWHHAYTTDGSKIDPTRGLREQLEWEPFLKDGRDGAGHPNRARAKRTATSLGKERQTAPAQAPRTRSSRKRRADETDEDDDEDDEYKPNTRARAAKRVRQSPPEPEPEVKPAHAVSEDAFDHLFTISPTSDHGSNVGLPSGSSSSLTSLAATPDPQQGELQYALDAYGCASPVAGPSASYNPHNVLGLALPDQSSAYLGYQSPLSGHQALDQCGATSDLGLLMAQQAPHGHYEFDMAAFEASLCDGTFFFDNNDLVHAQPMQFQASYDSYNIPPPNVSSYLHGGLYQYDNLAPAMSADLLSASSPLTSSSQGTSRSPSPLGLGLGSNGFSVPSISSLGRARANAQLIMPQVYQDIALLHGYPTSM</sequence>
<dbReference type="InterPro" id="IPR036236">
    <property type="entry name" value="Znf_C2H2_sf"/>
</dbReference>
<evidence type="ECO:0000259" key="11">
    <source>
        <dbReference type="PROSITE" id="PS50157"/>
    </source>
</evidence>
<dbReference type="GO" id="GO:0010468">
    <property type="term" value="P:regulation of gene expression"/>
    <property type="evidence" value="ECO:0007669"/>
    <property type="project" value="TreeGrafter"/>
</dbReference>
<evidence type="ECO:0000256" key="6">
    <source>
        <dbReference type="ARBA" id="ARBA00023015"/>
    </source>
</evidence>
<dbReference type="Gene3D" id="3.30.160.60">
    <property type="entry name" value="Classic Zinc Finger"/>
    <property type="match status" value="2"/>
</dbReference>
<evidence type="ECO:0000313" key="12">
    <source>
        <dbReference type="EMBL" id="EPS95995.1"/>
    </source>
</evidence>
<keyword evidence="4 9" id="KW-0863">Zinc-finger</keyword>
<organism evidence="12 13">
    <name type="scientific">Fomitopsis schrenkii</name>
    <name type="common">Brown rot fungus</name>
    <dbReference type="NCBI Taxonomy" id="2126942"/>
    <lineage>
        <taxon>Eukaryota</taxon>
        <taxon>Fungi</taxon>
        <taxon>Dikarya</taxon>
        <taxon>Basidiomycota</taxon>
        <taxon>Agaricomycotina</taxon>
        <taxon>Agaricomycetes</taxon>
        <taxon>Polyporales</taxon>
        <taxon>Fomitopsis</taxon>
    </lineage>
</organism>
<dbReference type="PROSITE" id="PS00028">
    <property type="entry name" value="ZINC_FINGER_C2H2_1"/>
    <property type="match status" value="3"/>
</dbReference>
<dbReference type="HOGENOM" id="CLU_547499_0_0_1"/>
<dbReference type="FunFam" id="3.30.160.60:FF:000286">
    <property type="entry name" value="Zinc finger protein 770"/>
    <property type="match status" value="1"/>
</dbReference>
<keyword evidence="2" id="KW-0479">Metal-binding</keyword>
<evidence type="ECO:0000256" key="7">
    <source>
        <dbReference type="ARBA" id="ARBA00023163"/>
    </source>
</evidence>
<dbReference type="FunFam" id="3.30.160.60:FF:002343">
    <property type="entry name" value="Zinc finger protein 33A"/>
    <property type="match status" value="1"/>
</dbReference>
<evidence type="ECO:0000256" key="3">
    <source>
        <dbReference type="ARBA" id="ARBA00022737"/>
    </source>
</evidence>
<accession>S8F2H9</accession>
<dbReference type="PANTHER" id="PTHR16515:SF60">
    <property type="entry name" value="ZINC FINGER PROTEIN 436"/>
    <property type="match status" value="1"/>
</dbReference>
<proteinExistence type="predicted"/>
<keyword evidence="6" id="KW-0805">Transcription regulation</keyword>
<dbReference type="SUPFAM" id="SSF57667">
    <property type="entry name" value="beta-beta-alpha zinc fingers"/>
    <property type="match status" value="2"/>
</dbReference>
<dbReference type="EMBL" id="KE504196">
    <property type="protein sequence ID" value="EPS95995.1"/>
    <property type="molecule type" value="Genomic_DNA"/>
</dbReference>
<dbReference type="SMART" id="SM00355">
    <property type="entry name" value="ZnF_C2H2"/>
    <property type="match status" value="4"/>
</dbReference>
<dbReference type="GO" id="GO:0008270">
    <property type="term" value="F:zinc ion binding"/>
    <property type="evidence" value="ECO:0007669"/>
    <property type="project" value="UniProtKB-KW"/>
</dbReference>
<dbReference type="PROSITE" id="PS50157">
    <property type="entry name" value="ZINC_FINGER_C2H2_2"/>
    <property type="match status" value="2"/>
</dbReference>
<dbReference type="InterPro" id="IPR050331">
    <property type="entry name" value="Zinc_finger"/>
</dbReference>
<feature type="region of interest" description="Disordered" evidence="10">
    <location>
        <begin position="159"/>
        <end position="245"/>
    </location>
</feature>
<dbReference type="eggNOG" id="KOG1721">
    <property type="taxonomic scope" value="Eukaryota"/>
</dbReference>
<keyword evidence="7" id="KW-0804">Transcription</keyword>
<feature type="domain" description="C2H2-type" evidence="11">
    <location>
        <begin position="44"/>
        <end position="71"/>
    </location>
</feature>
<keyword evidence="5" id="KW-0862">Zinc</keyword>
<evidence type="ECO:0000256" key="8">
    <source>
        <dbReference type="ARBA" id="ARBA00023242"/>
    </source>
</evidence>
<feature type="non-terminal residue" evidence="12">
    <location>
        <position position="1"/>
    </location>
</feature>
<feature type="domain" description="C2H2-type" evidence="11">
    <location>
        <begin position="16"/>
        <end position="43"/>
    </location>
</feature>
<evidence type="ECO:0000256" key="10">
    <source>
        <dbReference type="SAM" id="MobiDB-lite"/>
    </source>
</evidence>
<gene>
    <name evidence="12" type="ORF">FOMPIDRAFT_1025559</name>
</gene>
<evidence type="ECO:0000256" key="2">
    <source>
        <dbReference type="ARBA" id="ARBA00022723"/>
    </source>
</evidence>
<evidence type="ECO:0000256" key="1">
    <source>
        <dbReference type="ARBA" id="ARBA00004123"/>
    </source>
</evidence>
<dbReference type="AlphaFoldDB" id="S8F2H9"/>
<name>S8F2H9_FOMSC</name>
<keyword evidence="8" id="KW-0539">Nucleus</keyword>
<keyword evidence="3" id="KW-0677">Repeat</keyword>
<keyword evidence="13" id="KW-1185">Reference proteome</keyword>
<dbReference type="GO" id="GO:0005634">
    <property type="term" value="C:nucleus"/>
    <property type="evidence" value="ECO:0007669"/>
    <property type="project" value="UniProtKB-SubCell"/>
</dbReference>
<evidence type="ECO:0000256" key="5">
    <source>
        <dbReference type="ARBA" id="ARBA00022833"/>
    </source>
</evidence>
<dbReference type="PANTHER" id="PTHR16515">
    <property type="entry name" value="PR DOMAIN ZINC FINGER PROTEIN"/>
    <property type="match status" value="1"/>
</dbReference>
<dbReference type="Proteomes" id="UP000015241">
    <property type="component" value="Unassembled WGS sequence"/>
</dbReference>